<keyword evidence="5 8" id="KW-1133">Transmembrane helix</keyword>
<reference evidence="9" key="2">
    <citation type="submission" date="2018-05" db="EMBL/GenBank/DDBJ databases">
        <title>OgluRS3 (Oryza glumaepatula Reference Sequence Version 3).</title>
        <authorList>
            <person name="Zhang J."/>
            <person name="Kudrna D."/>
            <person name="Lee S."/>
            <person name="Talag J."/>
            <person name="Welchert J."/>
            <person name="Wing R.A."/>
        </authorList>
    </citation>
    <scope>NUCLEOTIDE SEQUENCE [LARGE SCALE GENOMIC DNA]</scope>
</reference>
<organism evidence="9">
    <name type="scientific">Oryza glumipatula</name>
    <dbReference type="NCBI Taxonomy" id="40148"/>
    <lineage>
        <taxon>Eukaryota</taxon>
        <taxon>Viridiplantae</taxon>
        <taxon>Streptophyta</taxon>
        <taxon>Embryophyta</taxon>
        <taxon>Tracheophyta</taxon>
        <taxon>Spermatophyta</taxon>
        <taxon>Magnoliopsida</taxon>
        <taxon>Liliopsida</taxon>
        <taxon>Poales</taxon>
        <taxon>Poaceae</taxon>
        <taxon>BOP clade</taxon>
        <taxon>Oryzoideae</taxon>
        <taxon>Oryzeae</taxon>
        <taxon>Oryzinae</taxon>
        <taxon>Oryza</taxon>
    </lineage>
</organism>
<keyword evidence="10" id="KW-1185">Reference proteome</keyword>
<evidence type="ECO:0000256" key="4">
    <source>
        <dbReference type="ARBA" id="ARBA00022982"/>
    </source>
</evidence>
<dbReference type="Proteomes" id="UP000026961">
    <property type="component" value="Chromosome 3"/>
</dbReference>
<sequence>MIFDGPDLELELVEPGTCQRVHSTNRARKRETGRGKRTSTCGPSRANQDPSGTNCAFSFSQAKDKLLPCHHPFRRRLILPSSPVQNPLPPSRSQPDPLQPPLRHCRPHSSSSSIAKNHHEMASLSMATTLPSLAGAAPAARKRSGVTYVEGMNAYSGLKALNKVTLLGVRKTADYSFAKVVAKLSPAGGKSRGGAFGAQCNAAGEIFRIAVIMNGLVLVGVAVGFVLLRVEAAVEESE</sequence>
<dbReference type="STRING" id="40148.A0A0D9ZDL7"/>
<evidence type="ECO:0000256" key="6">
    <source>
        <dbReference type="ARBA" id="ARBA00023136"/>
    </source>
</evidence>
<keyword evidence="2" id="KW-0813">Transport</keyword>
<feature type="transmembrane region" description="Helical" evidence="8">
    <location>
        <begin position="206"/>
        <end position="228"/>
    </location>
</feature>
<proteinExistence type="inferred from homology"/>
<evidence type="ECO:0000256" key="8">
    <source>
        <dbReference type="SAM" id="Phobius"/>
    </source>
</evidence>
<feature type="compositionally biased region" description="Polar residues" evidence="7">
    <location>
        <begin position="38"/>
        <end position="53"/>
    </location>
</feature>
<accession>A0A0D9ZDL7</accession>
<evidence type="ECO:0000256" key="3">
    <source>
        <dbReference type="ARBA" id="ARBA00022692"/>
    </source>
</evidence>
<dbReference type="EnsemblPlants" id="OGLUM03G35080.1">
    <property type="protein sequence ID" value="OGLUM03G35080.1"/>
    <property type="gene ID" value="OGLUM03G35080"/>
</dbReference>
<keyword evidence="3 8" id="KW-0812">Transmembrane</keyword>
<dbReference type="Pfam" id="PF08041">
    <property type="entry name" value="PetM"/>
    <property type="match status" value="1"/>
</dbReference>
<dbReference type="eggNOG" id="ENOG502S1GH">
    <property type="taxonomic scope" value="Eukaryota"/>
</dbReference>
<dbReference type="HOGENOM" id="CLU_101956_0_0_1"/>
<protein>
    <recommendedName>
        <fullName evidence="11">Cytochrome b6-f complex subunit 7</fullName>
    </recommendedName>
</protein>
<dbReference type="InterPro" id="IPR012595">
    <property type="entry name" value="PetM_cyt_b6/f_cplx_su7"/>
</dbReference>
<dbReference type="HAMAP" id="MF_00396">
    <property type="entry name" value="Cytb6_f_PetM"/>
    <property type="match status" value="1"/>
</dbReference>
<dbReference type="Gramene" id="OGLUM03G35080.1">
    <property type="protein sequence ID" value="OGLUM03G35080.1"/>
    <property type="gene ID" value="OGLUM03G35080"/>
</dbReference>
<comment type="subcellular location">
    <subcellularLocation>
        <location evidence="1">Membrane</location>
        <topology evidence="1">Single-pass membrane protein</topology>
    </subcellularLocation>
</comment>
<reference evidence="9" key="1">
    <citation type="submission" date="2015-04" db="UniProtKB">
        <authorList>
            <consortium name="EnsemblPlants"/>
        </authorList>
    </citation>
    <scope>IDENTIFICATION</scope>
</reference>
<feature type="region of interest" description="Disordered" evidence="7">
    <location>
        <begin position="80"/>
        <end position="114"/>
    </location>
</feature>
<evidence type="ECO:0000256" key="2">
    <source>
        <dbReference type="ARBA" id="ARBA00022448"/>
    </source>
</evidence>
<dbReference type="AlphaFoldDB" id="A0A0D9ZDL7"/>
<evidence type="ECO:0008006" key="11">
    <source>
        <dbReference type="Google" id="ProtNLM"/>
    </source>
</evidence>
<name>A0A0D9ZDL7_9ORYZ</name>
<evidence type="ECO:0000313" key="10">
    <source>
        <dbReference type="Proteomes" id="UP000026961"/>
    </source>
</evidence>
<dbReference type="PANTHER" id="PTHR34951">
    <property type="entry name" value="B6F COMPLEX SUBUNIT, PUTATIVE, EXPRESSED-RELATED"/>
    <property type="match status" value="1"/>
</dbReference>
<dbReference type="PANTHER" id="PTHR34951:SF1">
    <property type="entry name" value="B6F COMPLEX SUBUNIT, PUTATIVE, EXPRESSED-RELATED"/>
    <property type="match status" value="1"/>
</dbReference>
<dbReference type="InterPro" id="IPR053333">
    <property type="entry name" value="Cytochrome_b6-f_sub7"/>
</dbReference>
<dbReference type="SUPFAM" id="SSF103441">
    <property type="entry name" value="PetM subunit of the cytochrome b6f complex"/>
    <property type="match status" value="1"/>
</dbReference>
<feature type="compositionally biased region" description="Basic residues" evidence="7">
    <location>
        <begin position="23"/>
        <end position="37"/>
    </location>
</feature>
<evidence type="ECO:0000256" key="5">
    <source>
        <dbReference type="ARBA" id="ARBA00022989"/>
    </source>
</evidence>
<feature type="region of interest" description="Disordered" evidence="7">
    <location>
        <begin position="21"/>
        <end position="53"/>
    </location>
</feature>
<evidence type="ECO:0000256" key="1">
    <source>
        <dbReference type="ARBA" id="ARBA00004167"/>
    </source>
</evidence>
<keyword evidence="6 8" id="KW-0472">Membrane</keyword>
<dbReference type="GO" id="GO:0009512">
    <property type="term" value="C:cytochrome b6f complex"/>
    <property type="evidence" value="ECO:0007669"/>
    <property type="project" value="InterPro"/>
</dbReference>
<evidence type="ECO:0000256" key="7">
    <source>
        <dbReference type="SAM" id="MobiDB-lite"/>
    </source>
</evidence>
<keyword evidence="4" id="KW-0249">Electron transport</keyword>
<dbReference type="GO" id="GO:0016020">
    <property type="term" value="C:membrane"/>
    <property type="evidence" value="ECO:0007669"/>
    <property type="project" value="UniProtKB-SubCell"/>
</dbReference>
<feature type="compositionally biased region" description="Pro residues" evidence="7">
    <location>
        <begin position="86"/>
        <end position="100"/>
    </location>
</feature>
<evidence type="ECO:0000313" key="9">
    <source>
        <dbReference type="EnsemblPlants" id="OGLUM03G35080.1"/>
    </source>
</evidence>